<dbReference type="InterPro" id="IPR027417">
    <property type="entry name" value="P-loop_NTPase"/>
</dbReference>
<dbReference type="InterPro" id="IPR003439">
    <property type="entry name" value="ABC_transporter-like_ATP-bd"/>
</dbReference>
<organism evidence="7 8">
    <name type="scientific">Enterococcus dongliensis</name>
    <dbReference type="NCBI Taxonomy" id="2559925"/>
    <lineage>
        <taxon>Bacteria</taxon>
        <taxon>Bacillati</taxon>
        <taxon>Bacillota</taxon>
        <taxon>Bacilli</taxon>
        <taxon>Lactobacillales</taxon>
        <taxon>Enterococcaceae</taxon>
        <taxon>Enterococcus</taxon>
    </lineage>
</organism>
<keyword evidence="4 7" id="KW-0067">ATP-binding</keyword>
<name>A0AAP5NK81_9ENTE</name>
<evidence type="ECO:0000259" key="5">
    <source>
        <dbReference type="PROSITE" id="PS50893"/>
    </source>
</evidence>
<dbReference type="InterPro" id="IPR050763">
    <property type="entry name" value="ABC_transporter_ATP-binding"/>
</dbReference>
<evidence type="ECO:0000256" key="3">
    <source>
        <dbReference type="ARBA" id="ARBA00022741"/>
    </source>
</evidence>
<dbReference type="Proteomes" id="UP001256547">
    <property type="component" value="Unassembled WGS sequence"/>
</dbReference>
<dbReference type="Proteomes" id="UP001245561">
    <property type="component" value="Unassembled WGS sequence"/>
</dbReference>
<comment type="caution">
    <text evidence="7">The sequence shown here is derived from an EMBL/GenBank/DDBJ whole genome shotgun (WGS) entry which is preliminary data.</text>
</comment>
<dbReference type="GO" id="GO:0005524">
    <property type="term" value="F:ATP binding"/>
    <property type="evidence" value="ECO:0007669"/>
    <property type="project" value="UniProtKB-KW"/>
</dbReference>
<dbReference type="Gene3D" id="3.40.50.300">
    <property type="entry name" value="P-loop containing nucleotide triphosphate hydrolases"/>
    <property type="match status" value="1"/>
</dbReference>
<dbReference type="InterPro" id="IPR003593">
    <property type="entry name" value="AAA+_ATPase"/>
</dbReference>
<comment type="similarity">
    <text evidence="1">Belongs to the ABC transporter superfamily.</text>
</comment>
<dbReference type="InterPro" id="IPR017871">
    <property type="entry name" value="ABC_transporter-like_CS"/>
</dbReference>
<dbReference type="GO" id="GO:0016887">
    <property type="term" value="F:ATP hydrolysis activity"/>
    <property type="evidence" value="ECO:0007669"/>
    <property type="project" value="InterPro"/>
</dbReference>
<feature type="domain" description="ABC transporter" evidence="5">
    <location>
        <begin position="10"/>
        <end position="238"/>
    </location>
</feature>
<gene>
    <name evidence="7" type="ORF">P7D36_00475</name>
    <name evidence="6" type="ORF">P7D39_00475</name>
</gene>
<keyword evidence="2" id="KW-0813">Transport</keyword>
<dbReference type="PROSITE" id="PS50893">
    <property type="entry name" value="ABC_TRANSPORTER_2"/>
    <property type="match status" value="1"/>
</dbReference>
<evidence type="ECO:0000256" key="1">
    <source>
        <dbReference type="ARBA" id="ARBA00005417"/>
    </source>
</evidence>
<reference evidence="7 9" key="1">
    <citation type="submission" date="2023-03" db="EMBL/GenBank/DDBJ databases">
        <authorList>
            <person name="Shen W."/>
            <person name="Cai J."/>
        </authorList>
    </citation>
    <scope>NUCLEOTIDE SEQUENCE</scope>
    <source>
        <strain evidence="7">P55-2</strain>
        <strain evidence="6 9">P72-2</strain>
    </source>
</reference>
<evidence type="ECO:0000313" key="6">
    <source>
        <dbReference type="EMBL" id="MDT2595509.1"/>
    </source>
</evidence>
<accession>A0AAP5NK81</accession>
<dbReference type="EMBL" id="JARPYT010000001">
    <property type="protein sequence ID" value="MDT2635988.1"/>
    <property type="molecule type" value="Genomic_DNA"/>
</dbReference>
<protein>
    <submittedName>
        <fullName evidence="7">ABC transporter ATP-binding protein</fullName>
    </submittedName>
</protein>
<dbReference type="SMART" id="SM00382">
    <property type="entry name" value="AAA"/>
    <property type="match status" value="1"/>
</dbReference>
<evidence type="ECO:0000256" key="4">
    <source>
        <dbReference type="ARBA" id="ARBA00022840"/>
    </source>
</evidence>
<dbReference type="PANTHER" id="PTHR42711">
    <property type="entry name" value="ABC TRANSPORTER ATP-BINDING PROTEIN"/>
    <property type="match status" value="1"/>
</dbReference>
<dbReference type="Pfam" id="PF00005">
    <property type="entry name" value="ABC_tran"/>
    <property type="match status" value="1"/>
</dbReference>
<dbReference type="SUPFAM" id="SSF52540">
    <property type="entry name" value="P-loop containing nucleoside triphosphate hydrolases"/>
    <property type="match status" value="1"/>
</dbReference>
<evidence type="ECO:0000313" key="9">
    <source>
        <dbReference type="Proteomes" id="UP001256547"/>
    </source>
</evidence>
<keyword evidence="3" id="KW-0547">Nucleotide-binding</keyword>
<dbReference type="RefSeq" id="WP_137602954.1">
    <property type="nucleotide sequence ID" value="NZ_JARPYR010000001.1"/>
</dbReference>
<dbReference type="PANTHER" id="PTHR42711:SF5">
    <property type="entry name" value="ABC TRANSPORTER ATP-BINDING PROTEIN NATA"/>
    <property type="match status" value="1"/>
</dbReference>
<evidence type="ECO:0000313" key="8">
    <source>
        <dbReference type="Proteomes" id="UP001245561"/>
    </source>
</evidence>
<dbReference type="PROSITE" id="PS00211">
    <property type="entry name" value="ABC_TRANSPORTER_1"/>
    <property type="match status" value="1"/>
</dbReference>
<keyword evidence="9" id="KW-1185">Reference proteome</keyword>
<sequence>MNILSSQPIITIKHAKKQFDQVSVLKDISMSVQKGEIYTLLGENGAGKTTLIKMMTTLLQQDSGEILIAGLSVKDQPDKVRKLISLNAQETTVDMFFSGYENLQLIARLRGVKDVKAEIEQLTQRLGLKEFIDRRVAEYSGGMRRRLDIAMSLVGDPEIVFLDEPTTGVDPKNRLEIWRIIREIRDSGKTIFLTTQYLDEADRLSDHISFLHQGEIVLTGTPAELKKNTSKEIKITLETAQQEQGKVLLEEARIQFTDEEGLIISEADQQQALELFVAHELTILALKAEEISLETTFLMITKEQNK</sequence>
<evidence type="ECO:0000256" key="2">
    <source>
        <dbReference type="ARBA" id="ARBA00022448"/>
    </source>
</evidence>
<proteinExistence type="inferred from homology"/>
<dbReference type="EMBL" id="JARPYR010000001">
    <property type="protein sequence ID" value="MDT2595509.1"/>
    <property type="molecule type" value="Genomic_DNA"/>
</dbReference>
<dbReference type="AlphaFoldDB" id="A0AAP5NK81"/>
<evidence type="ECO:0000313" key="7">
    <source>
        <dbReference type="EMBL" id="MDT2635988.1"/>
    </source>
</evidence>